<keyword evidence="5" id="KW-1185">Reference proteome</keyword>
<reference evidence="4 5" key="1">
    <citation type="submission" date="2022-10" db="EMBL/GenBank/DDBJ databases">
        <title>Alteromonas sp. chi3 Genome sequencing.</title>
        <authorList>
            <person name="Park S."/>
        </authorList>
    </citation>
    <scope>NUCLEOTIDE SEQUENCE [LARGE SCALE GENOMIC DNA]</scope>
    <source>
        <strain evidence="5">chi3</strain>
    </source>
</reference>
<dbReference type="Proteomes" id="UP001218788">
    <property type="component" value="Unassembled WGS sequence"/>
</dbReference>
<name>A0ABT5L5R3_9ALTE</name>
<evidence type="ECO:0000313" key="5">
    <source>
        <dbReference type="Proteomes" id="UP001218788"/>
    </source>
</evidence>
<accession>A0ABT5L5R3</accession>
<dbReference type="RefSeq" id="WP_273641600.1">
    <property type="nucleotide sequence ID" value="NZ_JAQQXP010000002.1"/>
</dbReference>
<dbReference type="InterPro" id="IPR001126">
    <property type="entry name" value="UmuC"/>
</dbReference>
<feature type="domain" description="UmuC" evidence="3">
    <location>
        <begin position="26"/>
        <end position="147"/>
    </location>
</feature>
<protein>
    <submittedName>
        <fullName evidence="4">DNA polymerase Y family protein</fullName>
    </submittedName>
</protein>
<dbReference type="EMBL" id="JAQQXP010000002">
    <property type="protein sequence ID" value="MDC8831821.1"/>
    <property type="molecule type" value="Genomic_DNA"/>
</dbReference>
<dbReference type="InterPro" id="IPR050356">
    <property type="entry name" value="SulA_CellDiv_inhibitor"/>
</dbReference>
<evidence type="ECO:0000256" key="1">
    <source>
        <dbReference type="ARBA" id="ARBA00022763"/>
    </source>
</evidence>
<dbReference type="InterPro" id="IPR043502">
    <property type="entry name" value="DNA/RNA_pol_sf"/>
</dbReference>
<feature type="compositionally biased region" description="Polar residues" evidence="2">
    <location>
        <begin position="399"/>
        <end position="409"/>
    </location>
</feature>
<evidence type="ECO:0000256" key="2">
    <source>
        <dbReference type="SAM" id="MobiDB-lite"/>
    </source>
</evidence>
<organism evidence="4 5">
    <name type="scientific">Alteromonas gilva</name>
    <dbReference type="NCBI Taxonomy" id="2987522"/>
    <lineage>
        <taxon>Bacteria</taxon>
        <taxon>Pseudomonadati</taxon>
        <taxon>Pseudomonadota</taxon>
        <taxon>Gammaproteobacteria</taxon>
        <taxon>Alteromonadales</taxon>
        <taxon>Alteromonadaceae</taxon>
        <taxon>Alteromonas/Salinimonas group</taxon>
        <taxon>Alteromonas</taxon>
    </lineage>
</organism>
<keyword evidence="1" id="KW-0227">DNA damage</keyword>
<comment type="caution">
    <text evidence="4">The sequence shown here is derived from an EMBL/GenBank/DDBJ whole genome shotgun (WGS) entry which is preliminary data.</text>
</comment>
<dbReference type="Pfam" id="PF00817">
    <property type="entry name" value="IMS"/>
    <property type="match status" value="1"/>
</dbReference>
<evidence type="ECO:0000313" key="4">
    <source>
        <dbReference type="EMBL" id="MDC8831821.1"/>
    </source>
</evidence>
<dbReference type="PANTHER" id="PTHR35369:SF2">
    <property type="entry name" value="BLR3025 PROTEIN"/>
    <property type="match status" value="1"/>
</dbReference>
<feature type="region of interest" description="Disordered" evidence="2">
    <location>
        <begin position="387"/>
        <end position="409"/>
    </location>
</feature>
<gene>
    <name evidence="4" type="ORF">OIK42_13770</name>
</gene>
<evidence type="ECO:0000259" key="3">
    <source>
        <dbReference type="Pfam" id="PF00817"/>
    </source>
</evidence>
<proteinExistence type="predicted"/>
<sequence>MQWLYVYFPRLQLDQFEVLQHNSAQTVVVVNNETNTVIQCSKAAVDAGIKAGMGLAEVSAMNDQTEVIVHSPLSEESQLAHLATTLYTIASDIVLCQPTGIAIKLTPLERYYQGLDNFIALCQQTLRSCHVTYQFGAGATIEIARVLAYVAINSLQPATCDAGALQKCPLTATQLCVKDIEQLQRVGVHTVGQLLQIPLDELGKRFNNKTIAYVLALGGIKQPCYDLFHPKQTFDHFLELPFAIEAAPRLLRYLSVLLQKLCTYLHHRNLATDSLGIVLTQRDDDRQLTINAGTPHPHFDEWLSLIDLHLETLRLDSPVTAIRLYSDTLTEFAPENLSLLDTVYSKHAENMLLGKLLARLGADSVYQPRTVNDHRLEFSFSGVATPTAESPLAPGHNKPQATTSASTMHQPGLLLPEARPLREETHIVYGPERLHTGWWDARSVKRDYFIAVTPQGQRLSVFRDEHQHWYVHGYFV</sequence>
<dbReference type="CDD" id="cd03468">
    <property type="entry name" value="PolY_like"/>
    <property type="match status" value="1"/>
</dbReference>
<dbReference type="SUPFAM" id="SSF56672">
    <property type="entry name" value="DNA/RNA polymerases"/>
    <property type="match status" value="1"/>
</dbReference>
<dbReference type="PANTHER" id="PTHR35369">
    <property type="entry name" value="BLR3025 PROTEIN-RELATED"/>
    <property type="match status" value="1"/>
</dbReference>